<dbReference type="InterPro" id="IPR000182">
    <property type="entry name" value="GNAT_dom"/>
</dbReference>
<reference evidence="2 3" key="1">
    <citation type="submission" date="2018-11" db="EMBL/GenBank/DDBJ databases">
        <title>Sequencing the genomes of 1000 actinobacteria strains.</title>
        <authorList>
            <person name="Klenk H.-P."/>
        </authorList>
    </citation>
    <scope>NUCLEOTIDE SEQUENCE [LARGE SCALE GENOMIC DNA]</scope>
    <source>
        <strain evidence="2 3">DSM 44781</strain>
    </source>
</reference>
<dbReference type="Gene3D" id="3.40.630.30">
    <property type="match status" value="1"/>
</dbReference>
<evidence type="ECO:0000313" key="2">
    <source>
        <dbReference type="EMBL" id="RPE29636.1"/>
    </source>
</evidence>
<dbReference type="Pfam" id="PF13302">
    <property type="entry name" value="Acetyltransf_3"/>
    <property type="match status" value="1"/>
</dbReference>
<gene>
    <name evidence="2" type="ORF">EDD38_6794</name>
</gene>
<dbReference type="InterPro" id="IPR016181">
    <property type="entry name" value="Acyl_CoA_acyltransferase"/>
</dbReference>
<evidence type="ECO:0000313" key="3">
    <source>
        <dbReference type="Proteomes" id="UP000266906"/>
    </source>
</evidence>
<dbReference type="GO" id="GO:0016747">
    <property type="term" value="F:acyltransferase activity, transferring groups other than amino-acyl groups"/>
    <property type="evidence" value="ECO:0007669"/>
    <property type="project" value="InterPro"/>
</dbReference>
<evidence type="ECO:0000259" key="1">
    <source>
        <dbReference type="PROSITE" id="PS51186"/>
    </source>
</evidence>
<dbReference type="SUPFAM" id="SSF55729">
    <property type="entry name" value="Acyl-CoA N-acyltransferases (Nat)"/>
    <property type="match status" value="1"/>
</dbReference>
<comment type="caution">
    <text evidence="2">The sequence shown here is derived from an EMBL/GenBank/DDBJ whole genome shotgun (WGS) entry which is preliminary data.</text>
</comment>
<dbReference type="AlphaFoldDB" id="A0A3N4RAB7"/>
<feature type="domain" description="N-acetyltransferase" evidence="1">
    <location>
        <begin position="27"/>
        <end position="179"/>
    </location>
</feature>
<sequence length="180" mass="19013">MERWGVSNSGGEVGAVGGGSGLDGVLTRLVPTGEDDLELLAGWFADPGFVEHWGGAPLSRQEVAEKYLGRRRPQVESFLVLAADAPVGYAQYWRAGPDGGGLDLVLVPHARGRGLGPDAARALLAHLVGESGWRRVTVDPAAANVRAVRAWEKAGFRRVPPGGGGELPDGGLLLEYRRGW</sequence>
<dbReference type="PROSITE" id="PS51186">
    <property type="entry name" value="GNAT"/>
    <property type="match status" value="1"/>
</dbReference>
<proteinExistence type="predicted"/>
<dbReference type="CDD" id="cd04301">
    <property type="entry name" value="NAT_SF"/>
    <property type="match status" value="1"/>
</dbReference>
<keyword evidence="3" id="KW-1185">Reference proteome</keyword>
<organism evidence="2 3">
    <name type="scientific">Kitasatospora cineracea</name>
    <dbReference type="NCBI Taxonomy" id="88074"/>
    <lineage>
        <taxon>Bacteria</taxon>
        <taxon>Bacillati</taxon>
        <taxon>Actinomycetota</taxon>
        <taxon>Actinomycetes</taxon>
        <taxon>Kitasatosporales</taxon>
        <taxon>Streptomycetaceae</taxon>
        <taxon>Kitasatospora</taxon>
    </lineage>
</organism>
<dbReference type="RefSeq" id="WP_123821018.1">
    <property type="nucleotide sequence ID" value="NZ_RKQG01000002.1"/>
</dbReference>
<protein>
    <submittedName>
        <fullName evidence="2">Aminoglycoside 6'-N-acetyltransferase</fullName>
    </submittedName>
</protein>
<dbReference type="Proteomes" id="UP000266906">
    <property type="component" value="Unassembled WGS sequence"/>
</dbReference>
<dbReference type="EMBL" id="RKQG01000002">
    <property type="protein sequence ID" value="RPE29636.1"/>
    <property type="molecule type" value="Genomic_DNA"/>
</dbReference>
<accession>A0A3N4RAB7</accession>
<name>A0A3N4RAB7_9ACTN</name>